<dbReference type="InterPro" id="IPR001753">
    <property type="entry name" value="Enoyl-CoA_hydra/iso"/>
</dbReference>
<dbReference type="InterPro" id="IPR029045">
    <property type="entry name" value="ClpP/crotonase-like_dom_sf"/>
</dbReference>
<dbReference type="PANTHER" id="PTHR11941">
    <property type="entry name" value="ENOYL-COA HYDRATASE-RELATED"/>
    <property type="match status" value="1"/>
</dbReference>
<name>A0A1S1MR97_9GAMM</name>
<comment type="caution">
    <text evidence="3">The sequence shown here is derived from an EMBL/GenBank/DDBJ whole genome shotgun (WGS) entry which is preliminary data.</text>
</comment>
<dbReference type="RefSeq" id="WP_070986760.1">
    <property type="nucleotide sequence ID" value="NZ_MKJU01000030.1"/>
</dbReference>
<organism evidence="3 4">
    <name type="scientific">Pseudoalteromonas amylolytica</name>
    <dbReference type="NCBI Taxonomy" id="1859457"/>
    <lineage>
        <taxon>Bacteria</taxon>
        <taxon>Pseudomonadati</taxon>
        <taxon>Pseudomonadota</taxon>
        <taxon>Gammaproteobacteria</taxon>
        <taxon>Alteromonadales</taxon>
        <taxon>Pseudoalteromonadaceae</taxon>
        <taxon>Pseudoalteromonas</taxon>
    </lineage>
</organism>
<dbReference type="EMBL" id="MKJU01000030">
    <property type="protein sequence ID" value="OHU88849.1"/>
    <property type="molecule type" value="Genomic_DNA"/>
</dbReference>
<dbReference type="PANTHER" id="PTHR11941:SF54">
    <property type="entry name" value="ENOYL-COA HYDRATASE, MITOCHONDRIAL"/>
    <property type="match status" value="1"/>
</dbReference>
<proteinExistence type="inferred from homology"/>
<dbReference type="CDD" id="cd06558">
    <property type="entry name" value="crotonase-like"/>
    <property type="match status" value="1"/>
</dbReference>
<dbReference type="Gene3D" id="3.90.226.10">
    <property type="entry name" value="2-enoyl-CoA Hydratase, Chain A, domain 1"/>
    <property type="match status" value="1"/>
</dbReference>
<dbReference type="Proteomes" id="UP000179786">
    <property type="component" value="Unassembled WGS sequence"/>
</dbReference>
<gene>
    <name evidence="3" type="ORF">BET10_18700</name>
</gene>
<dbReference type="NCBIfam" id="NF005699">
    <property type="entry name" value="PRK07509.1"/>
    <property type="match status" value="1"/>
</dbReference>
<dbReference type="SUPFAM" id="SSF52096">
    <property type="entry name" value="ClpP/crotonase"/>
    <property type="match status" value="1"/>
</dbReference>
<dbReference type="OrthoDB" id="4608673at2"/>
<reference evidence="3 4" key="1">
    <citation type="submission" date="2016-09" db="EMBL/GenBank/DDBJ databases">
        <title>Pseudoalteromonas amylolytica sp. nov., isolated from the surface seawater.</title>
        <authorList>
            <person name="Wu Y.-H."/>
            <person name="Cheng H."/>
            <person name="Jin X.-B."/>
            <person name="Wang C.-S."/>
            <person name="Xu X.-W."/>
        </authorList>
    </citation>
    <scope>NUCLEOTIDE SEQUENCE [LARGE SCALE GENOMIC DNA]</scope>
    <source>
        <strain evidence="3 4">JW1</strain>
    </source>
</reference>
<evidence type="ECO:0000313" key="4">
    <source>
        <dbReference type="Proteomes" id="UP000179786"/>
    </source>
</evidence>
<dbReference type="STRING" id="1859457.BET10_18700"/>
<dbReference type="Pfam" id="PF00378">
    <property type="entry name" value="ECH_1"/>
    <property type="match status" value="1"/>
</dbReference>
<evidence type="ECO:0000313" key="3">
    <source>
        <dbReference type="EMBL" id="OHU88849.1"/>
    </source>
</evidence>
<accession>A0A1S1MR97</accession>
<evidence type="ECO:0000256" key="2">
    <source>
        <dbReference type="RuleBase" id="RU003707"/>
    </source>
</evidence>
<comment type="similarity">
    <text evidence="1 2">Belongs to the enoyl-CoA hydratase/isomerase family.</text>
</comment>
<dbReference type="AlphaFoldDB" id="A0A1S1MR97"/>
<dbReference type="InterPro" id="IPR018376">
    <property type="entry name" value="Enoyl-CoA_hyd/isom_CS"/>
</dbReference>
<keyword evidence="4" id="KW-1185">Reference proteome</keyword>
<dbReference type="GO" id="GO:0003824">
    <property type="term" value="F:catalytic activity"/>
    <property type="evidence" value="ECO:0007669"/>
    <property type="project" value="InterPro"/>
</dbReference>
<protein>
    <submittedName>
        <fullName evidence="3">Enoyl-CoA hydratase</fullName>
    </submittedName>
</protein>
<evidence type="ECO:0000256" key="1">
    <source>
        <dbReference type="ARBA" id="ARBA00005254"/>
    </source>
</evidence>
<sequence length="263" mass="29331">MLTLEYHGDVAWLTLNRPEKQNALTFEMFVAIDQAIKKLKKNRQLKAVVLQGAGDNFCSGLDVKSVMKQPSAILRLLFKWLPGNANLAQRVCIDWRTLPVPVIALIDGNCFGGGMHIALGADYRIASSRAKLAIMESRWGLCPDMGSGPLLPSTMPYDKALMLTYLGTPIDAQEALHVGLVSMVSKDLHYDCDKLLSQLLTRSPDALAAIKKVNQAAYQQNRRATLAKETFSQIRLLLSKNTRIAMHNATNEEHKPYQQRAKW</sequence>
<dbReference type="PROSITE" id="PS00166">
    <property type="entry name" value="ENOYL_COA_HYDRATASE"/>
    <property type="match status" value="1"/>
</dbReference>
<dbReference type="GO" id="GO:0006635">
    <property type="term" value="P:fatty acid beta-oxidation"/>
    <property type="evidence" value="ECO:0007669"/>
    <property type="project" value="TreeGrafter"/>
</dbReference>